<evidence type="ECO:0000256" key="1">
    <source>
        <dbReference type="ARBA" id="ARBA00001971"/>
    </source>
</evidence>
<dbReference type="GO" id="GO:0020037">
    <property type="term" value="F:heme binding"/>
    <property type="evidence" value="ECO:0007669"/>
    <property type="project" value="InterPro"/>
</dbReference>
<protein>
    <recommendedName>
        <fullName evidence="10">Cytochrome P450</fullName>
    </recommendedName>
</protein>
<keyword evidence="9" id="KW-1185">Reference proteome</keyword>
<dbReference type="OrthoDB" id="3934656at2759"/>
<dbReference type="InterPro" id="IPR050121">
    <property type="entry name" value="Cytochrome_P450_monoxygenase"/>
</dbReference>
<dbReference type="PANTHER" id="PTHR24305:SF77">
    <property type="entry name" value="CYTOCHROME P450 MONOOXYGENASE"/>
    <property type="match status" value="1"/>
</dbReference>
<dbReference type="InterPro" id="IPR001128">
    <property type="entry name" value="Cyt_P450"/>
</dbReference>
<dbReference type="Proteomes" id="UP000034947">
    <property type="component" value="Unassembled WGS sequence"/>
</dbReference>
<evidence type="ECO:0000256" key="3">
    <source>
        <dbReference type="ARBA" id="ARBA00022617"/>
    </source>
</evidence>
<keyword evidence="7" id="KW-0503">Monooxygenase</keyword>
<organism evidence="8 9">
    <name type="scientific">Aspergillus ochraceoroseus</name>
    <dbReference type="NCBI Taxonomy" id="138278"/>
    <lineage>
        <taxon>Eukaryota</taxon>
        <taxon>Fungi</taxon>
        <taxon>Dikarya</taxon>
        <taxon>Ascomycota</taxon>
        <taxon>Pezizomycotina</taxon>
        <taxon>Eurotiomycetes</taxon>
        <taxon>Eurotiomycetidae</taxon>
        <taxon>Eurotiales</taxon>
        <taxon>Aspergillaceae</taxon>
        <taxon>Aspergillus</taxon>
        <taxon>Aspergillus subgen. Nidulantes</taxon>
    </lineage>
</organism>
<evidence type="ECO:0000256" key="6">
    <source>
        <dbReference type="ARBA" id="ARBA00023004"/>
    </source>
</evidence>
<evidence type="ECO:0000256" key="2">
    <source>
        <dbReference type="ARBA" id="ARBA00010617"/>
    </source>
</evidence>
<comment type="cofactor">
    <cofactor evidence="1">
        <name>heme</name>
        <dbReference type="ChEBI" id="CHEBI:30413"/>
    </cofactor>
</comment>
<keyword evidence="4" id="KW-0479">Metal-binding</keyword>
<dbReference type="GO" id="GO:0005506">
    <property type="term" value="F:iron ion binding"/>
    <property type="evidence" value="ECO:0007669"/>
    <property type="project" value="InterPro"/>
</dbReference>
<dbReference type="AlphaFoldDB" id="A0A0F8WT01"/>
<dbReference type="Pfam" id="PF00067">
    <property type="entry name" value="p450"/>
    <property type="match status" value="1"/>
</dbReference>
<dbReference type="InterPro" id="IPR036396">
    <property type="entry name" value="Cyt_P450_sf"/>
</dbReference>
<accession>A0A0F8WT01</accession>
<keyword evidence="3" id="KW-0349">Heme</keyword>
<dbReference type="GO" id="GO:0004497">
    <property type="term" value="F:monooxygenase activity"/>
    <property type="evidence" value="ECO:0007669"/>
    <property type="project" value="UniProtKB-KW"/>
</dbReference>
<dbReference type="GO" id="GO:0044550">
    <property type="term" value="P:secondary metabolite biosynthetic process"/>
    <property type="evidence" value="ECO:0007669"/>
    <property type="project" value="UniProtKB-ARBA"/>
</dbReference>
<reference evidence="8 9" key="1">
    <citation type="submission" date="2015-02" db="EMBL/GenBank/DDBJ databases">
        <title>Draft Genome Sequences of Two Closely-Related Aflatoxigenic Aspergillus Species Obtained from the Cote d'Ivoire.</title>
        <authorList>
            <person name="Moore G.G."/>
            <person name="Beltz S.B."/>
            <person name="Mack B.M."/>
        </authorList>
    </citation>
    <scope>NUCLEOTIDE SEQUENCE [LARGE SCALE GENOMIC DNA]</scope>
    <source>
        <strain evidence="8 9">SRRC1432</strain>
    </source>
</reference>
<sequence>MGTAYMGQRTRVLGLRQAFLMLVAGSESTASAIQATLLNVITTPRVYQRLKEEIRTAFQEGKATPIPYKEIKHLPYLQAIIYEGLHSHPPRLGLFPKYIPKGGELMHGVHIPEGTTICANLSSLLRSSTIFGKDTYLFRLE</sequence>
<evidence type="ECO:0008006" key="10">
    <source>
        <dbReference type="Google" id="ProtNLM"/>
    </source>
</evidence>
<dbReference type="EMBL" id="JYKN01003001">
    <property type="protein sequence ID" value="KKK14372.1"/>
    <property type="molecule type" value="Genomic_DNA"/>
</dbReference>
<dbReference type="VEuPathDB" id="FungiDB:P175DRAFT_0500334"/>
<evidence type="ECO:0000313" key="8">
    <source>
        <dbReference type="EMBL" id="KKK14372.1"/>
    </source>
</evidence>
<name>A0A0F8WT01_9EURO</name>
<evidence type="ECO:0000256" key="5">
    <source>
        <dbReference type="ARBA" id="ARBA00023002"/>
    </source>
</evidence>
<evidence type="ECO:0000313" key="9">
    <source>
        <dbReference type="Proteomes" id="UP000034947"/>
    </source>
</evidence>
<keyword evidence="5" id="KW-0560">Oxidoreductase</keyword>
<dbReference type="Gene3D" id="1.10.630.10">
    <property type="entry name" value="Cytochrome P450"/>
    <property type="match status" value="1"/>
</dbReference>
<dbReference type="PANTHER" id="PTHR24305">
    <property type="entry name" value="CYTOCHROME P450"/>
    <property type="match status" value="1"/>
</dbReference>
<proteinExistence type="inferred from homology"/>
<comment type="caution">
    <text evidence="8">The sequence shown here is derived from an EMBL/GenBank/DDBJ whole genome shotgun (WGS) entry which is preliminary data.</text>
</comment>
<gene>
    <name evidence="8" type="ORF">AOCH_003802</name>
</gene>
<dbReference type="SUPFAM" id="SSF48264">
    <property type="entry name" value="Cytochrome P450"/>
    <property type="match status" value="1"/>
</dbReference>
<evidence type="ECO:0000256" key="4">
    <source>
        <dbReference type="ARBA" id="ARBA00022723"/>
    </source>
</evidence>
<evidence type="ECO:0000256" key="7">
    <source>
        <dbReference type="ARBA" id="ARBA00023033"/>
    </source>
</evidence>
<comment type="similarity">
    <text evidence="2">Belongs to the cytochrome P450 family.</text>
</comment>
<dbReference type="GO" id="GO:0016705">
    <property type="term" value="F:oxidoreductase activity, acting on paired donors, with incorporation or reduction of molecular oxygen"/>
    <property type="evidence" value="ECO:0007669"/>
    <property type="project" value="InterPro"/>
</dbReference>
<keyword evidence="6" id="KW-0408">Iron</keyword>